<comment type="similarity">
    <text evidence="1">Belongs to the membrane fusion protein (MFP) (TC 8.A.1) family.</text>
</comment>
<evidence type="ECO:0000256" key="1">
    <source>
        <dbReference type="ARBA" id="ARBA00009477"/>
    </source>
</evidence>
<dbReference type="GO" id="GO:0046677">
    <property type="term" value="P:response to antibiotic"/>
    <property type="evidence" value="ECO:0007669"/>
    <property type="project" value="TreeGrafter"/>
</dbReference>
<dbReference type="Gene3D" id="2.40.30.170">
    <property type="match status" value="1"/>
</dbReference>
<dbReference type="Gene3D" id="2.40.420.20">
    <property type="match status" value="1"/>
</dbReference>
<accession>A0AA41UJ78</accession>
<protein>
    <submittedName>
        <fullName evidence="4">Efflux RND transporter periplasmic adaptor subunit</fullName>
    </submittedName>
</protein>
<dbReference type="InterPro" id="IPR006143">
    <property type="entry name" value="RND_pump_MFP"/>
</dbReference>
<dbReference type="Pfam" id="PF25967">
    <property type="entry name" value="RND-MFP_C"/>
    <property type="match status" value="1"/>
</dbReference>
<dbReference type="InterPro" id="IPR058626">
    <property type="entry name" value="MdtA-like_b-barrel"/>
</dbReference>
<dbReference type="SUPFAM" id="SSF111369">
    <property type="entry name" value="HlyD-like secretion proteins"/>
    <property type="match status" value="1"/>
</dbReference>
<evidence type="ECO:0000313" key="4">
    <source>
        <dbReference type="EMBL" id="MCJ8500864.1"/>
    </source>
</evidence>
<dbReference type="GO" id="GO:0022857">
    <property type="term" value="F:transmembrane transporter activity"/>
    <property type="evidence" value="ECO:0007669"/>
    <property type="project" value="InterPro"/>
</dbReference>
<keyword evidence="5" id="KW-1185">Reference proteome</keyword>
<evidence type="ECO:0000313" key="5">
    <source>
        <dbReference type="Proteomes" id="UP001165427"/>
    </source>
</evidence>
<feature type="domain" description="Multidrug resistance protein MdtA-like beta-barrel" evidence="2">
    <location>
        <begin position="32"/>
        <end position="88"/>
    </location>
</feature>
<feature type="domain" description="Multidrug resistance protein MdtA-like C-terminal permuted SH3" evidence="3">
    <location>
        <begin position="93"/>
        <end position="151"/>
    </location>
</feature>
<organism evidence="4 5">
    <name type="scientific">Desulfatitalea alkaliphila</name>
    <dbReference type="NCBI Taxonomy" id="2929485"/>
    <lineage>
        <taxon>Bacteria</taxon>
        <taxon>Pseudomonadati</taxon>
        <taxon>Thermodesulfobacteriota</taxon>
        <taxon>Desulfobacteria</taxon>
        <taxon>Desulfobacterales</taxon>
        <taxon>Desulfosarcinaceae</taxon>
        <taxon>Desulfatitalea</taxon>
    </lineage>
</organism>
<dbReference type="Proteomes" id="UP001165427">
    <property type="component" value="Unassembled WGS sequence"/>
</dbReference>
<dbReference type="EMBL" id="JALJRB010000009">
    <property type="protein sequence ID" value="MCJ8500864.1"/>
    <property type="molecule type" value="Genomic_DNA"/>
</dbReference>
<reference evidence="4" key="1">
    <citation type="submission" date="2022-04" db="EMBL/GenBank/DDBJ databases">
        <title>Desulfatitalea alkaliphila sp. nov., a novel anaerobic sulfate-reducing bacterium isolated from terrestrial mud volcano, Taman Peninsula, Russia.</title>
        <authorList>
            <person name="Khomyakova M.A."/>
            <person name="Merkel A.Y."/>
            <person name="Slobodkin A.I."/>
        </authorList>
    </citation>
    <scope>NUCLEOTIDE SEQUENCE</scope>
    <source>
        <strain evidence="4">M08but</strain>
    </source>
</reference>
<dbReference type="Pfam" id="PF25944">
    <property type="entry name" value="Beta-barrel_RND"/>
    <property type="match status" value="1"/>
</dbReference>
<evidence type="ECO:0000259" key="2">
    <source>
        <dbReference type="Pfam" id="PF25944"/>
    </source>
</evidence>
<comment type="caution">
    <text evidence="4">The sequence shown here is derived from an EMBL/GenBank/DDBJ whole genome shotgun (WGS) entry which is preliminary data.</text>
</comment>
<dbReference type="InterPro" id="IPR058627">
    <property type="entry name" value="MdtA-like_C"/>
</dbReference>
<dbReference type="GO" id="GO:0005886">
    <property type="term" value="C:plasma membrane"/>
    <property type="evidence" value="ECO:0007669"/>
    <property type="project" value="TreeGrafter"/>
</dbReference>
<proteinExistence type="inferred from homology"/>
<dbReference type="RefSeq" id="WP_246906536.1">
    <property type="nucleotide sequence ID" value="NZ_JALJRB010000009.1"/>
</dbReference>
<sequence>MVLKDPEQPHLGRQGQFADFIEKADGTVADNRTTLQAADGAAYVQPGVLDFISSTIDPRTGTVSARAVFANPDHELVPGQFVRIRVHLRRLTDVIQIPEPAVGQGPDGPRVFVVGPDDKAASHTVQPGPVVDGRQVILEGLVPGDRVVTVGHVALRDGMPVAVTNVQQTGEAQ</sequence>
<gene>
    <name evidence="4" type="ORF">MRX98_09805</name>
</gene>
<dbReference type="PANTHER" id="PTHR30158">
    <property type="entry name" value="ACRA/E-RELATED COMPONENT OF DRUG EFFLUX TRANSPORTER"/>
    <property type="match status" value="1"/>
</dbReference>
<evidence type="ECO:0000259" key="3">
    <source>
        <dbReference type="Pfam" id="PF25967"/>
    </source>
</evidence>
<dbReference type="NCBIfam" id="TIGR01730">
    <property type="entry name" value="RND_mfp"/>
    <property type="match status" value="1"/>
</dbReference>
<dbReference type="AlphaFoldDB" id="A0AA41UJ78"/>
<name>A0AA41UJ78_9BACT</name>